<feature type="region of interest" description="Disordered" evidence="1">
    <location>
        <begin position="1"/>
        <end position="56"/>
    </location>
</feature>
<organism evidence="2 3">
    <name type="scientific">Dendrobium catenatum</name>
    <dbReference type="NCBI Taxonomy" id="906689"/>
    <lineage>
        <taxon>Eukaryota</taxon>
        <taxon>Viridiplantae</taxon>
        <taxon>Streptophyta</taxon>
        <taxon>Embryophyta</taxon>
        <taxon>Tracheophyta</taxon>
        <taxon>Spermatophyta</taxon>
        <taxon>Magnoliopsida</taxon>
        <taxon>Liliopsida</taxon>
        <taxon>Asparagales</taxon>
        <taxon>Orchidaceae</taxon>
        <taxon>Epidendroideae</taxon>
        <taxon>Malaxideae</taxon>
        <taxon>Dendrobiinae</taxon>
        <taxon>Dendrobium</taxon>
    </lineage>
</organism>
<keyword evidence="3" id="KW-1185">Reference proteome</keyword>
<feature type="compositionally biased region" description="Basic residues" evidence="1">
    <location>
        <begin position="1"/>
        <end position="11"/>
    </location>
</feature>
<evidence type="ECO:0000313" key="2">
    <source>
        <dbReference type="EMBL" id="PKU73416.1"/>
    </source>
</evidence>
<dbReference type="Proteomes" id="UP000233837">
    <property type="component" value="Unassembled WGS sequence"/>
</dbReference>
<reference evidence="2 3" key="1">
    <citation type="journal article" date="2016" name="Sci. Rep.">
        <title>The Dendrobium catenatum Lindl. genome sequence provides insights into polysaccharide synthase, floral development and adaptive evolution.</title>
        <authorList>
            <person name="Zhang G.Q."/>
            <person name="Xu Q."/>
            <person name="Bian C."/>
            <person name="Tsai W.C."/>
            <person name="Yeh C.M."/>
            <person name="Liu K.W."/>
            <person name="Yoshida K."/>
            <person name="Zhang L.S."/>
            <person name="Chang S.B."/>
            <person name="Chen F."/>
            <person name="Shi Y."/>
            <person name="Su Y.Y."/>
            <person name="Zhang Y.Q."/>
            <person name="Chen L.J."/>
            <person name="Yin Y."/>
            <person name="Lin M."/>
            <person name="Huang H."/>
            <person name="Deng H."/>
            <person name="Wang Z.W."/>
            <person name="Zhu S.L."/>
            <person name="Zhao X."/>
            <person name="Deng C."/>
            <person name="Niu S.C."/>
            <person name="Huang J."/>
            <person name="Wang M."/>
            <person name="Liu G.H."/>
            <person name="Yang H.J."/>
            <person name="Xiao X.J."/>
            <person name="Hsiao Y.Y."/>
            <person name="Wu W.L."/>
            <person name="Chen Y.Y."/>
            <person name="Mitsuda N."/>
            <person name="Ohme-Takagi M."/>
            <person name="Luo Y.B."/>
            <person name="Van de Peer Y."/>
            <person name="Liu Z.J."/>
        </authorList>
    </citation>
    <scope>NUCLEOTIDE SEQUENCE [LARGE SCALE GENOMIC DNA]</scope>
    <source>
        <tissue evidence="2">The whole plant</tissue>
    </source>
</reference>
<sequence length="116" mass="12187">MERRSIAKSKGKSTTVGGGGANCKGGSVSPSRKSDENGQLKGWEDDGEEEEEEMDFCHESVRKKMGVLAKLVGMEGCGGQPAVVLTEVVRVLKELDGQARVVCGSTKPSDTSPCGL</sequence>
<feature type="compositionally biased region" description="Basic and acidic residues" evidence="1">
    <location>
        <begin position="32"/>
        <end position="44"/>
    </location>
</feature>
<evidence type="ECO:0000313" key="3">
    <source>
        <dbReference type="Proteomes" id="UP000233837"/>
    </source>
</evidence>
<name>A0A2I0WCM1_9ASPA</name>
<proteinExistence type="predicted"/>
<dbReference type="OrthoDB" id="1930773at2759"/>
<evidence type="ECO:0000256" key="1">
    <source>
        <dbReference type="SAM" id="MobiDB-lite"/>
    </source>
</evidence>
<feature type="compositionally biased region" description="Acidic residues" evidence="1">
    <location>
        <begin position="45"/>
        <end position="54"/>
    </location>
</feature>
<accession>A0A2I0WCM1</accession>
<dbReference type="EMBL" id="KZ502744">
    <property type="protein sequence ID" value="PKU73416.1"/>
    <property type="molecule type" value="Genomic_DNA"/>
</dbReference>
<dbReference type="AlphaFoldDB" id="A0A2I0WCM1"/>
<protein>
    <submittedName>
        <fullName evidence="2">Uncharacterized protein</fullName>
    </submittedName>
</protein>
<gene>
    <name evidence="2" type="ORF">MA16_Dca013872</name>
</gene>
<reference evidence="2 3" key="2">
    <citation type="journal article" date="2017" name="Nature">
        <title>The Apostasia genome and the evolution of orchids.</title>
        <authorList>
            <person name="Zhang G.Q."/>
            <person name="Liu K.W."/>
            <person name="Li Z."/>
            <person name="Lohaus R."/>
            <person name="Hsiao Y.Y."/>
            <person name="Niu S.C."/>
            <person name="Wang J.Y."/>
            <person name="Lin Y.C."/>
            <person name="Xu Q."/>
            <person name="Chen L.J."/>
            <person name="Yoshida K."/>
            <person name="Fujiwara S."/>
            <person name="Wang Z.W."/>
            <person name="Zhang Y.Q."/>
            <person name="Mitsuda N."/>
            <person name="Wang M."/>
            <person name="Liu G.H."/>
            <person name="Pecoraro L."/>
            <person name="Huang H.X."/>
            <person name="Xiao X.J."/>
            <person name="Lin M."/>
            <person name="Wu X.Y."/>
            <person name="Wu W.L."/>
            <person name="Chen Y.Y."/>
            <person name="Chang S.B."/>
            <person name="Sakamoto S."/>
            <person name="Ohme-Takagi M."/>
            <person name="Yagi M."/>
            <person name="Zeng S.J."/>
            <person name="Shen C.Y."/>
            <person name="Yeh C.M."/>
            <person name="Luo Y.B."/>
            <person name="Tsai W.C."/>
            <person name="Van de Peer Y."/>
            <person name="Liu Z.J."/>
        </authorList>
    </citation>
    <scope>NUCLEOTIDE SEQUENCE [LARGE SCALE GENOMIC DNA]</scope>
    <source>
        <tissue evidence="2">The whole plant</tissue>
    </source>
</reference>